<sequence>MSSNDVDQTHFSAPAAARMQGDRKFVFAHFMVGNTFPYSINDWAQDVEMAAAHEIDGFALNIGREDWQKQRVADCFEAVTRSSAATSFKLFFSFDMSSFPGNSPDDINYLLDYMRSFGHHPCMHRQDGKVLVSTFSGENALFGRPSLEDGWNHVKAEFNSIVPTCFMPSFFIDPARYKGMPFLDGVFNWNGGWPIYLNPSMPRQEIEHFKLDTDFVHISNLGIRSFMAAVSPWFFTHYGPDTWNKNWIYRADDWLYVRRWKQLIELRNRIDIAQIITWNDYGESHYIGPIHGAQPNSQAWVDGFDHHPWLQMTKYFAHAFKYGEYPAITEDRIFMWARPHPKGANAPEHVPRPNNWELTDDVFWVVVFAKAPGVVNLSTTPADLETHNVAPGVSTFKHALKPGEGMKAVLHRGNNRTVGVCHPSQFRFEPNPAVYNFNAFTAAWP</sequence>
<dbReference type="CDD" id="cd11577">
    <property type="entry name" value="GH71"/>
    <property type="match status" value="1"/>
</dbReference>
<reference evidence="2" key="1">
    <citation type="submission" date="2024-06" db="EMBL/GenBank/DDBJ databases">
        <title>Multi-omics analyses provide insights into the biosynthesis of the anticancer antibiotic pleurotin in Hohenbuehelia grisea.</title>
        <authorList>
            <person name="Weaver J.A."/>
            <person name="Alberti F."/>
        </authorList>
    </citation>
    <scope>NUCLEOTIDE SEQUENCE [LARGE SCALE GENOMIC DNA]</scope>
    <source>
        <strain evidence="2">T-177</strain>
    </source>
</reference>
<keyword evidence="2" id="KW-1185">Reference proteome</keyword>
<organism evidence="1 2">
    <name type="scientific">Hohenbuehelia grisea</name>
    <dbReference type="NCBI Taxonomy" id="104357"/>
    <lineage>
        <taxon>Eukaryota</taxon>
        <taxon>Fungi</taxon>
        <taxon>Dikarya</taxon>
        <taxon>Basidiomycota</taxon>
        <taxon>Agaricomycotina</taxon>
        <taxon>Agaricomycetes</taxon>
        <taxon>Agaricomycetidae</taxon>
        <taxon>Agaricales</taxon>
        <taxon>Pleurotineae</taxon>
        <taxon>Pleurotaceae</taxon>
        <taxon>Hohenbuehelia</taxon>
    </lineage>
</organism>
<evidence type="ECO:0000313" key="1">
    <source>
        <dbReference type="EMBL" id="KAL0955708.1"/>
    </source>
</evidence>
<protein>
    <recommendedName>
        <fullName evidence="3">Glycoside hydrolase family 71 protein</fullName>
    </recommendedName>
</protein>
<proteinExistence type="predicted"/>
<accession>A0ABR3JJX7</accession>
<name>A0ABR3JJX7_9AGAR</name>
<gene>
    <name evidence="1" type="ORF">HGRIS_001928</name>
</gene>
<dbReference type="Gene3D" id="3.20.20.80">
    <property type="entry name" value="Glycosidases"/>
    <property type="match status" value="1"/>
</dbReference>
<dbReference type="EMBL" id="JASNQZ010000006">
    <property type="protein sequence ID" value="KAL0955708.1"/>
    <property type="molecule type" value="Genomic_DNA"/>
</dbReference>
<evidence type="ECO:0000313" key="2">
    <source>
        <dbReference type="Proteomes" id="UP001556367"/>
    </source>
</evidence>
<dbReference type="Proteomes" id="UP001556367">
    <property type="component" value="Unassembled WGS sequence"/>
</dbReference>
<dbReference type="Pfam" id="PF03659">
    <property type="entry name" value="Glyco_hydro_71"/>
    <property type="match status" value="1"/>
</dbReference>
<comment type="caution">
    <text evidence="1">The sequence shown here is derived from an EMBL/GenBank/DDBJ whole genome shotgun (WGS) entry which is preliminary data.</text>
</comment>
<dbReference type="InterPro" id="IPR005197">
    <property type="entry name" value="Glyco_hydro_71"/>
</dbReference>
<evidence type="ECO:0008006" key="3">
    <source>
        <dbReference type="Google" id="ProtNLM"/>
    </source>
</evidence>